<dbReference type="SMART" id="SM00202">
    <property type="entry name" value="SR"/>
    <property type="match status" value="1"/>
</dbReference>
<reference evidence="23" key="3">
    <citation type="submission" date="2025-09" db="UniProtKB">
        <authorList>
            <consortium name="Ensembl"/>
        </authorList>
    </citation>
    <scope>IDENTIFICATION</scope>
</reference>
<dbReference type="Pfam" id="PF00431">
    <property type="entry name" value="CUB"/>
    <property type="match status" value="2"/>
</dbReference>
<evidence type="ECO:0000256" key="11">
    <source>
        <dbReference type="ARBA" id="ARBA00023157"/>
    </source>
</evidence>
<dbReference type="InterPro" id="IPR018114">
    <property type="entry name" value="TRYPSIN_HIS"/>
</dbReference>
<feature type="transmembrane region" description="Helical" evidence="17">
    <location>
        <begin position="12"/>
        <end position="34"/>
    </location>
</feature>
<keyword evidence="4 17" id="KW-0812">Transmembrane</keyword>
<dbReference type="Gene3D" id="4.10.400.10">
    <property type="entry name" value="Low-density Lipoprotein Receptor"/>
    <property type="match status" value="2"/>
</dbReference>
<dbReference type="FunFam" id="2.40.10.10:FF:000003">
    <property type="entry name" value="Transmembrane serine protease 3"/>
    <property type="match status" value="1"/>
</dbReference>
<evidence type="ECO:0000256" key="7">
    <source>
        <dbReference type="ARBA" id="ARBA00022825"/>
    </source>
</evidence>
<dbReference type="PROSITE" id="PS00135">
    <property type="entry name" value="TRYPSIN_SER"/>
    <property type="match status" value="1"/>
</dbReference>
<evidence type="ECO:0000256" key="13">
    <source>
        <dbReference type="PROSITE-ProRule" id="PRU00124"/>
    </source>
</evidence>
<dbReference type="RefSeq" id="XP_028322109.1">
    <property type="nucleotide sequence ID" value="XM_028466308.1"/>
</dbReference>
<dbReference type="SMART" id="SM00020">
    <property type="entry name" value="Tryp_SPc"/>
    <property type="match status" value="1"/>
</dbReference>
<dbReference type="SUPFAM" id="SSF49899">
    <property type="entry name" value="Concanavalin A-like lectins/glucanases"/>
    <property type="match status" value="1"/>
</dbReference>
<dbReference type="CDD" id="cd00112">
    <property type="entry name" value="LDLa"/>
    <property type="match status" value="2"/>
</dbReference>
<keyword evidence="10 17" id="KW-0472">Membrane</keyword>
<comment type="subcellular location">
    <subcellularLocation>
        <location evidence="1">Membrane</location>
        <topology evidence="1">Single-pass type II membrane protein</topology>
    </subcellularLocation>
</comment>
<dbReference type="SMART" id="SM00042">
    <property type="entry name" value="CUB"/>
    <property type="match status" value="2"/>
</dbReference>
<evidence type="ECO:0000256" key="4">
    <source>
        <dbReference type="ARBA" id="ARBA00022692"/>
    </source>
</evidence>
<dbReference type="Gene3D" id="2.40.10.10">
    <property type="entry name" value="Trypsin-like serine proteases"/>
    <property type="match status" value="2"/>
</dbReference>
<evidence type="ECO:0000313" key="23">
    <source>
        <dbReference type="Ensembl" id="ENSGWIP00000008285.1"/>
    </source>
</evidence>
<dbReference type="PANTHER" id="PTHR24252">
    <property type="entry name" value="ACROSIN-RELATED"/>
    <property type="match status" value="1"/>
</dbReference>
<dbReference type="InterPro" id="IPR009003">
    <property type="entry name" value="Peptidase_S1_PA"/>
</dbReference>
<sequence length="1055" mass="114137">MRRSLSSLEAALCFLVLVLLLCCGGLIVLSWISLRPEGVSEPSTLHGRMIITEGAQFTEQLHDDSSQEFKSLSFDIQTLVSDAFGASEFSEIFKSCRVREFSNGSVGVAFDLWFVHSVDVKNAENQLRVGLQSTESSFVIDKESIQIMVTTPTTTSPQVTTPTTTSPPVTTPTTTSSPVTTPSTTSPAVTNHTVTMPTATSPAVTTPTVCPPSSSVCADGVSCVETFLFCDGIPNCPDSSDEDEARCATHCDKQFVLRGPSGSFGSSHATLNTGGCRWIIRVDEGLSVHLNVHDFETDGFSTLIFYEGVGKDKSLTAQFSGSEAPGTLWLLTDQSTVEYIVDEALTAQLNISFQAANISLISNQEKLNCTFEQGMCLWRQPQDDDGNWIRASGSTSPPLTGPSGDHTLVNGSGFYLVTPKSPGSWMKSYRIQTLPLTPRTQPSCLRFWYHMYGVDVYRLRVLLLQTSSPITVLFQREGNYGDNWNYGQMTLNLSSMATVVIEAQIKGVPYNNIALDDITLISNICGSAPPDPTTVPPPTTTPPMPADCGGPSNHWEKNSTFNSPNYPNLYGRNAKCLWTLNAAVGQNIQLHFIDIDLTAAVDMLEVRDGVGYDSTLLAVLTGSDTPAQDLFSRANQMTVWLFTGAGSTSGKGFKANFTSGINLGQPVPCAVGQFQCQSGLCIHGNGQCNGVLDCPDGSDEADCVELQVNGSSRLQVQIGSSMFTVCSDTWEPHLSKVACRYLGYRSGNASLLLARPQDSPFANILVTSNGTLETSTSESCDEVVQLTCGNLPCGVRQVTLTDQLEDVDDEGGRVVGGSDAEKGAWPWMVSLLWRGNHACGASLIGHDWLLTAAHCVYGKNVHLHFWTAVLGLRAQSDKNSADVQTRRIDRIVINQQYNRQSKQADIALMHLQQPINFTQWVQSICLPLEGQSFPAGTKCFIAGWGRDAENGNLPDILQEAQVPLVNRSLCQDSLPEYNITSSMLCAGYAEGGIDTCQGDSGGPLMCLENERWINIGVTSFGVGCGRPKRPAVYAQVSAFTSWIAHIRRRQIGPDA</sequence>
<feature type="domain" description="SRCR" evidence="22">
    <location>
        <begin position="692"/>
        <end position="743"/>
    </location>
</feature>
<dbReference type="PROSITE" id="PS01180">
    <property type="entry name" value="CUB"/>
    <property type="match status" value="2"/>
</dbReference>
<dbReference type="PROSITE" id="PS01209">
    <property type="entry name" value="LDLRA_1"/>
    <property type="match status" value="2"/>
</dbReference>
<evidence type="ECO:0000259" key="19">
    <source>
        <dbReference type="PROSITE" id="PS50024"/>
    </source>
</evidence>
<dbReference type="InterPro" id="IPR036772">
    <property type="entry name" value="SRCR-like_dom_sf"/>
</dbReference>
<evidence type="ECO:0000256" key="10">
    <source>
        <dbReference type="ARBA" id="ARBA00023136"/>
    </source>
</evidence>
<dbReference type="GO" id="GO:0016020">
    <property type="term" value="C:membrane"/>
    <property type="evidence" value="ECO:0007669"/>
    <property type="project" value="UniProtKB-SubCell"/>
</dbReference>
<comment type="similarity">
    <text evidence="2">Belongs to the DMBT1 family.</text>
</comment>
<keyword evidence="12" id="KW-0325">Glycoprotein</keyword>
<dbReference type="PROSITE" id="PS50240">
    <property type="entry name" value="TRYPSIN_DOM"/>
    <property type="match status" value="1"/>
</dbReference>
<dbReference type="PROSITE" id="PS50060">
    <property type="entry name" value="MAM_2"/>
    <property type="match status" value="1"/>
</dbReference>
<accession>A0A8C5DP87</accession>
<dbReference type="CDD" id="cd00190">
    <property type="entry name" value="Tryp_SPc"/>
    <property type="match status" value="1"/>
</dbReference>
<dbReference type="InterPro" id="IPR000859">
    <property type="entry name" value="CUB_dom"/>
</dbReference>
<organism evidence="23 24">
    <name type="scientific">Gouania willdenowi</name>
    <name type="common">Blunt-snouted clingfish</name>
    <name type="synonym">Lepadogaster willdenowi</name>
    <dbReference type="NCBI Taxonomy" id="441366"/>
    <lineage>
        <taxon>Eukaryota</taxon>
        <taxon>Metazoa</taxon>
        <taxon>Chordata</taxon>
        <taxon>Craniata</taxon>
        <taxon>Vertebrata</taxon>
        <taxon>Euteleostomi</taxon>
        <taxon>Actinopterygii</taxon>
        <taxon>Neopterygii</taxon>
        <taxon>Teleostei</taxon>
        <taxon>Neoteleostei</taxon>
        <taxon>Acanthomorphata</taxon>
        <taxon>Ovalentaria</taxon>
        <taxon>Blenniimorphae</taxon>
        <taxon>Blenniiformes</taxon>
        <taxon>Gobiesocoidei</taxon>
        <taxon>Gobiesocidae</taxon>
        <taxon>Gobiesocinae</taxon>
        <taxon>Gouania</taxon>
    </lineage>
</organism>
<dbReference type="InterPro" id="IPR000998">
    <property type="entry name" value="MAM_dom"/>
</dbReference>
<evidence type="ECO:0000313" key="24">
    <source>
        <dbReference type="Proteomes" id="UP000694680"/>
    </source>
</evidence>
<evidence type="ECO:0000256" key="3">
    <source>
        <dbReference type="ARBA" id="ARBA00022670"/>
    </source>
</evidence>
<dbReference type="RefSeq" id="XP_028322108.1">
    <property type="nucleotide sequence ID" value="XM_028466307.1"/>
</dbReference>
<comment type="caution">
    <text evidence="14">Lacks conserved residue(s) required for the propagation of feature annotation.</text>
</comment>
<dbReference type="InterPro" id="IPR023415">
    <property type="entry name" value="LDLR_class-A_CS"/>
</dbReference>
<feature type="region of interest" description="Disordered" evidence="16">
    <location>
        <begin position="153"/>
        <end position="194"/>
    </location>
</feature>
<dbReference type="InterPro" id="IPR036055">
    <property type="entry name" value="LDL_receptor-like_sf"/>
</dbReference>
<evidence type="ECO:0000259" key="18">
    <source>
        <dbReference type="PROSITE" id="PS01180"/>
    </source>
</evidence>
<dbReference type="Ensembl" id="ENSGWIT00000009252.1">
    <property type="protein sequence ID" value="ENSGWIP00000008285.1"/>
    <property type="gene ID" value="ENSGWIG00000004878.1"/>
</dbReference>
<dbReference type="Pfam" id="PF00057">
    <property type="entry name" value="Ldl_recept_a"/>
    <property type="match status" value="1"/>
</dbReference>
<dbReference type="SUPFAM" id="SSF56487">
    <property type="entry name" value="SRCR-like"/>
    <property type="match status" value="1"/>
</dbReference>
<evidence type="ECO:0000256" key="1">
    <source>
        <dbReference type="ARBA" id="ARBA00004606"/>
    </source>
</evidence>
<evidence type="ECO:0000256" key="9">
    <source>
        <dbReference type="ARBA" id="ARBA00022989"/>
    </source>
</evidence>
<dbReference type="SMART" id="SM00192">
    <property type="entry name" value="LDLa"/>
    <property type="match status" value="2"/>
</dbReference>
<dbReference type="Gene3D" id="3.30.70.960">
    <property type="entry name" value="SEA domain"/>
    <property type="match status" value="1"/>
</dbReference>
<evidence type="ECO:0000256" key="12">
    <source>
        <dbReference type="ARBA" id="ARBA00023180"/>
    </source>
</evidence>
<dbReference type="SUPFAM" id="SSF49854">
    <property type="entry name" value="Spermadhesin, CUB domain"/>
    <property type="match status" value="2"/>
</dbReference>
<keyword evidence="7 15" id="KW-0720">Serine protease</keyword>
<dbReference type="FunFam" id="2.60.120.200:FF:000128">
    <property type="entry name" value="enteropeptidase isoform X2"/>
    <property type="match status" value="1"/>
</dbReference>
<keyword evidence="9 17" id="KW-1133">Transmembrane helix</keyword>
<feature type="domain" description="CUB" evidence="18">
    <location>
        <begin position="548"/>
        <end position="660"/>
    </location>
</feature>
<dbReference type="PRINTS" id="PR00722">
    <property type="entry name" value="CHYMOTRYPSIN"/>
</dbReference>
<proteinExistence type="inferred from homology"/>
<dbReference type="CDD" id="cd06263">
    <property type="entry name" value="MAM"/>
    <property type="match status" value="1"/>
</dbReference>
<dbReference type="GO" id="GO:0006508">
    <property type="term" value="P:proteolysis"/>
    <property type="evidence" value="ECO:0007669"/>
    <property type="project" value="UniProtKB-KW"/>
</dbReference>
<evidence type="ECO:0000256" key="14">
    <source>
        <dbReference type="PROSITE-ProRule" id="PRU00196"/>
    </source>
</evidence>
<feature type="domain" description="Peptidase S1" evidence="21">
    <location>
        <begin position="814"/>
        <end position="1048"/>
    </location>
</feature>
<feature type="domain" description="MAM" evidence="20">
    <location>
        <begin position="367"/>
        <end position="527"/>
    </location>
</feature>
<keyword evidence="6 15" id="KW-0378">Hydrolase</keyword>
<evidence type="ECO:0008006" key="25">
    <source>
        <dbReference type="Google" id="ProtNLM"/>
    </source>
</evidence>
<evidence type="ECO:0000256" key="16">
    <source>
        <dbReference type="SAM" id="MobiDB-lite"/>
    </source>
</evidence>
<dbReference type="Proteomes" id="UP000694680">
    <property type="component" value="Chromosome 14"/>
</dbReference>
<dbReference type="InterPro" id="IPR002172">
    <property type="entry name" value="LDrepeatLR_classA_rpt"/>
</dbReference>
<dbReference type="GeneID" id="114475473"/>
<keyword evidence="8" id="KW-0735">Signal-anchor</keyword>
<dbReference type="CTD" id="5651"/>
<dbReference type="InterPro" id="IPR001254">
    <property type="entry name" value="Trypsin_dom"/>
</dbReference>
<dbReference type="SUPFAM" id="SSF50494">
    <property type="entry name" value="Trypsin-like serine proteases"/>
    <property type="match status" value="1"/>
</dbReference>
<evidence type="ECO:0000259" key="21">
    <source>
        <dbReference type="PROSITE" id="PS50240"/>
    </source>
</evidence>
<dbReference type="AlphaFoldDB" id="A0A8C5DP87"/>
<evidence type="ECO:0000256" key="5">
    <source>
        <dbReference type="ARBA" id="ARBA00022737"/>
    </source>
</evidence>
<dbReference type="PANTHER" id="PTHR24252:SF16">
    <property type="entry name" value="TRANSMEMBRANE SERINE PROTEASE 15"/>
    <property type="match status" value="1"/>
</dbReference>
<evidence type="ECO:0000256" key="2">
    <source>
        <dbReference type="ARBA" id="ARBA00009931"/>
    </source>
</evidence>
<feature type="disulfide bond" evidence="13">
    <location>
        <begin position="669"/>
        <end position="681"/>
    </location>
</feature>
<name>A0A8C5DP87_GOUWI</name>
<feature type="domain" description="CUB" evidence="18">
    <location>
        <begin position="251"/>
        <end position="360"/>
    </location>
</feature>
<evidence type="ECO:0000259" key="20">
    <source>
        <dbReference type="PROSITE" id="PS50060"/>
    </source>
</evidence>
<dbReference type="Pfam" id="PF00629">
    <property type="entry name" value="MAM"/>
    <property type="match status" value="1"/>
</dbReference>
<dbReference type="PROSITE" id="PS50068">
    <property type="entry name" value="LDLRA_2"/>
    <property type="match status" value="2"/>
</dbReference>
<dbReference type="InterPro" id="IPR043504">
    <property type="entry name" value="Peptidase_S1_PA_chymotrypsin"/>
</dbReference>
<dbReference type="CDD" id="cd00041">
    <property type="entry name" value="CUB"/>
    <property type="match status" value="2"/>
</dbReference>
<feature type="domain" description="SEA" evidence="19">
    <location>
        <begin position="41"/>
        <end position="152"/>
    </location>
</feature>
<evidence type="ECO:0000256" key="8">
    <source>
        <dbReference type="ARBA" id="ARBA00022968"/>
    </source>
</evidence>
<dbReference type="FunFam" id="4.10.400.10:FF:000065">
    <property type="entry name" value="Transmembrane protease serine 7"/>
    <property type="match status" value="1"/>
</dbReference>
<keyword evidence="3 15" id="KW-0645">Protease</keyword>
<reference evidence="23" key="1">
    <citation type="submission" date="2020-06" db="EMBL/GenBank/DDBJ databases">
        <authorList>
            <consortium name="Wellcome Sanger Institute Data Sharing"/>
        </authorList>
    </citation>
    <scope>NUCLEOTIDE SEQUENCE [LARGE SCALE GENOMIC DNA]</scope>
</reference>
<keyword evidence="24" id="KW-1185">Reference proteome</keyword>
<dbReference type="Pfam" id="PF01390">
    <property type="entry name" value="SEA"/>
    <property type="match status" value="1"/>
</dbReference>
<reference evidence="23" key="2">
    <citation type="submission" date="2025-08" db="UniProtKB">
        <authorList>
            <consortium name="Ensembl"/>
        </authorList>
    </citation>
    <scope>IDENTIFICATION</scope>
</reference>
<dbReference type="SUPFAM" id="SSF57424">
    <property type="entry name" value="LDL receptor-like module"/>
    <property type="match status" value="2"/>
</dbReference>
<evidence type="ECO:0000256" key="15">
    <source>
        <dbReference type="RuleBase" id="RU363034"/>
    </source>
</evidence>
<feature type="disulfide bond" evidence="13">
    <location>
        <begin position="688"/>
        <end position="703"/>
    </location>
</feature>
<dbReference type="PROSITE" id="PS50287">
    <property type="entry name" value="SRCR_2"/>
    <property type="match status" value="1"/>
</dbReference>
<protein>
    <recommendedName>
        <fullName evidence="25">Enteropeptidase</fullName>
    </recommendedName>
</protein>
<evidence type="ECO:0000256" key="6">
    <source>
        <dbReference type="ARBA" id="ARBA00022801"/>
    </source>
</evidence>
<dbReference type="SUPFAM" id="SSF82671">
    <property type="entry name" value="SEA domain"/>
    <property type="match status" value="1"/>
</dbReference>
<dbReference type="Gene3D" id="3.10.250.10">
    <property type="entry name" value="SRCR-like domain"/>
    <property type="match status" value="1"/>
</dbReference>
<dbReference type="GO" id="GO:0004252">
    <property type="term" value="F:serine-type endopeptidase activity"/>
    <property type="evidence" value="ECO:0007669"/>
    <property type="project" value="InterPro"/>
</dbReference>
<dbReference type="Gene3D" id="2.60.120.290">
    <property type="entry name" value="Spermadhesin, CUB domain"/>
    <property type="match status" value="2"/>
</dbReference>
<evidence type="ECO:0000256" key="17">
    <source>
        <dbReference type="SAM" id="Phobius"/>
    </source>
</evidence>
<dbReference type="InterPro" id="IPR035914">
    <property type="entry name" value="Sperma_CUB_dom_sf"/>
</dbReference>
<keyword evidence="5" id="KW-0677">Repeat</keyword>
<dbReference type="SMART" id="SM00200">
    <property type="entry name" value="SEA"/>
    <property type="match status" value="1"/>
</dbReference>
<dbReference type="InterPro" id="IPR013320">
    <property type="entry name" value="ConA-like_dom_sf"/>
</dbReference>
<dbReference type="InterPro" id="IPR033116">
    <property type="entry name" value="TRYPSIN_SER"/>
</dbReference>
<dbReference type="OrthoDB" id="425190at2759"/>
<dbReference type="PROSITE" id="PS00134">
    <property type="entry name" value="TRYPSIN_HIS"/>
    <property type="match status" value="1"/>
</dbReference>
<dbReference type="Pfam" id="PF15494">
    <property type="entry name" value="SRCR_2"/>
    <property type="match status" value="1"/>
</dbReference>
<dbReference type="Gene3D" id="2.60.120.200">
    <property type="match status" value="1"/>
</dbReference>
<keyword evidence="11 13" id="KW-1015">Disulfide bond</keyword>
<dbReference type="Pfam" id="PF00089">
    <property type="entry name" value="Trypsin"/>
    <property type="match status" value="1"/>
</dbReference>
<dbReference type="InterPro" id="IPR001190">
    <property type="entry name" value="SRCR"/>
</dbReference>
<dbReference type="SMART" id="SM00137">
    <property type="entry name" value="MAM"/>
    <property type="match status" value="1"/>
</dbReference>
<evidence type="ECO:0000259" key="22">
    <source>
        <dbReference type="PROSITE" id="PS50287"/>
    </source>
</evidence>
<dbReference type="InterPro" id="IPR001314">
    <property type="entry name" value="Peptidase_S1A"/>
</dbReference>
<gene>
    <name evidence="23" type="primary">tmprss15</name>
</gene>
<dbReference type="InterPro" id="IPR000082">
    <property type="entry name" value="SEA_dom"/>
</dbReference>
<feature type="disulfide bond" evidence="13">
    <location>
        <begin position="676"/>
        <end position="694"/>
    </location>
</feature>
<dbReference type="InterPro" id="IPR036364">
    <property type="entry name" value="SEA_dom_sf"/>
</dbReference>
<dbReference type="PROSITE" id="PS50024">
    <property type="entry name" value="SEA"/>
    <property type="match status" value="1"/>
</dbReference>